<reference evidence="4" key="1">
    <citation type="submission" date="2009-02" db="EMBL/GenBank/DDBJ databases">
        <title>Annotation of Streptomyces griseoflavus strain Tu4000.</title>
        <authorList>
            <consortium name="The Broad Institute Genome Sequencing Platform"/>
            <consortium name="Broad Institute Microbial Sequencing Center"/>
            <person name="Fischbach M."/>
            <person name="Godfrey P."/>
            <person name="Ward D."/>
            <person name="Young S."/>
            <person name="Zeng Q."/>
            <person name="Koehrsen M."/>
            <person name="Alvarado L."/>
            <person name="Berlin A.M."/>
            <person name="Bochicchio J."/>
            <person name="Borenstein D."/>
            <person name="Chapman S.B."/>
            <person name="Chen Z."/>
            <person name="Engels R."/>
            <person name="Freedman E."/>
            <person name="Gellesch M."/>
            <person name="Goldberg J."/>
            <person name="Griggs A."/>
            <person name="Gujja S."/>
            <person name="Heilman E.R."/>
            <person name="Heiman D.I."/>
            <person name="Hepburn T.A."/>
            <person name="Howarth C."/>
            <person name="Jen D."/>
            <person name="Larson L."/>
            <person name="Lewis B."/>
            <person name="Mehta T."/>
            <person name="Park D."/>
            <person name="Pearson M."/>
            <person name="Richards J."/>
            <person name="Roberts A."/>
            <person name="Saif S."/>
            <person name="Shea T.D."/>
            <person name="Shenoy N."/>
            <person name="Sisk P."/>
            <person name="Stolte C."/>
            <person name="Sykes S.N."/>
            <person name="Thomson T."/>
            <person name="Walk T."/>
            <person name="White J."/>
            <person name="Yandava C."/>
            <person name="Straight P."/>
            <person name="Clardy J."/>
            <person name="Hung D."/>
            <person name="Kolter R."/>
            <person name="Mekalanos J."/>
            <person name="Walker S."/>
            <person name="Walsh C.T."/>
            <person name="Wieland-Brown L.C."/>
            <person name="Haas B."/>
            <person name="Nusbaum C."/>
            <person name="Birren B."/>
        </authorList>
    </citation>
    <scope>NUCLEOTIDE SEQUENCE [LARGE SCALE GENOMIC DNA]</scope>
    <source>
        <strain evidence="4">Tu4000</strain>
    </source>
</reference>
<dbReference type="HOGENOM" id="CLU_041900_6_0_11"/>
<evidence type="ECO:0000313" key="4">
    <source>
        <dbReference type="EMBL" id="EFL37272.1"/>
    </source>
</evidence>
<proteinExistence type="predicted"/>
<dbReference type="Proteomes" id="UP000002968">
    <property type="component" value="Unassembled WGS sequence"/>
</dbReference>
<accession>D9XJ70</accession>
<dbReference type="InterPro" id="IPR029261">
    <property type="entry name" value="Transposase_Znf"/>
</dbReference>
<evidence type="ECO:0000259" key="3">
    <source>
        <dbReference type="Pfam" id="PF14690"/>
    </source>
</evidence>
<dbReference type="PANTHER" id="PTHR33498:SF1">
    <property type="entry name" value="TRANSPOSASE FOR INSERTION SEQUENCE ELEMENT IS1557"/>
    <property type="match status" value="1"/>
</dbReference>
<sequence>MRVEGVWVAGGVVHIAARTRELMVACPDCGRGSARVHSRYGRMLADVAVGGRPVVIELSVRRLFCDGHGCGRRTFAEQVEGLMARYQRRSPLLQHLVEMAGVLLAGRGGARLLQILQAPLSRTSVLFHLMRLPLPSAATPRVLGVDDFALYSDVYGTLLVDADTRLPLELWAGRDAEQLAAWLRAHPGVEVVCRDGSLVYRQGIAEGAPNAVQVSDRFHLWQGLPKRIGDIAARTQRERPTRPTLPPVATRSGCSRRCTR</sequence>
<protein>
    <submittedName>
        <fullName evidence="4">ISL3 family transposase</fullName>
    </submittedName>
</protein>
<name>D9XJ70_9ACTN</name>
<dbReference type="STRING" id="467200.SSRG_00076"/>
<dbReference type="NCBIfam" id="NF033550">
    <property type="entry name" value="transpos_ISL3"/>
    <property type="match status" value="1"/>
</dbReference>
<feature type="domain" description="Transposase IS204/IS1001/IS1096/IS1165 DDE" evidence="2">
    <location>
        <begin position="143"/>
        <end position="241"/>
    </location>
</feature>
<evidence type="ECO:0000313" key="5">
    <source>
        <dbReference type="Proteomes" id="UP000002968"/>
    </source>
</evidence>
<evidence type="ECO:0000256" key="1">
    <source>
        <dbReference type="SAM" id="MobiDB-lite"/>
    </source>
</evidence>
<dbReference type="Pfam" id="PF14690">
    <property type="entry name" value="Zn_ribbon_ISL3"/>
    <property type="match status" value="1"/>
</dbReference>
<dbReference type="EMBL" id="GG657758">
    <property type="protein sequence ID" value="EFL37272.1"/>
    <property type="molecule type" value="Genomic_DNA"/>
</dbReference>
<keyword evidence="5" id="KW-1185">Reference proteome</keyword>
<feature type="domain" description="Transposase IS204/IS1001/IS1096/IS1165 zinc-finger" evidence="3">
    <location>
        <begin position="25"/>
        <end position="67"/>
    </location>
</feature>
<evidence type="ECO:0000259" key="2">
    <source>
        <dbReference type="Pfam" id="PF01610"/>
    </source>
</evidence>
<dbReference type="Pfam" id="PF01610">
    <property type="entry name" value="DDE_Tnp_ISL3"/>
    <property type="match status" value="1"/>
</dbReference>
<gene>
    <name evidence="4" type="ORF">SSRG_00076</name>
</gene>
<dbReference type="eggNOG" id="COG3464">
    <property type="taxonomic scope" value="Bacteria"/>
</dbReference>
<dbReference type="InterPro" id="IPR002560">
    <property type="entry name" value="Transposase_DDE"/>
</dbReference>
<organism evidence="4 5">
    <name type="scientific">Streptomyces griseoflavus Tu4000</name>
    <dbReference type="NCBI Taxonomy" id="467200"/>
    <lineage>
        <taxon>Bacteria</taxon>
        <taxon>Bacillati</taxon>
        <taxon>Actinomycetota</taxon>
        <taxon>Actinomycetes</taxon>
        <taxon>Kitasatosporales</taxon>
        <taxon>Streptomycetaceae</taxon>
        <taxon>Streptomyces</taxon>
    </lineage>
</organism>
<dbReference type="InterPro" id="IPR047951">
    <property type="entry name" value="Transpos_ISL3"/>
</dbReference>
<dbReference type="AlphaFoldDB" id="D9XJ70"/>
<feature type="region of interest" description="Disordered" evidence="1">
    <location>
        <begin position="236"/>
        <end position="260"/>
    </location>
</feature>
<dbReference type="PANTHER" id="PTHR33498">
    <property type="entry name" value="TRANSPOSASE FOR INSERTION SEQUENCE ELEMENT IS1557"/>
    <property type="match status" value="1"/>
</dbReference>